<accession>A0A345YEC4</accession>
<dbReference type="RefSeq" id="WP_115416457.1">
    <property type="nucleotide sequence ID" value="NZ_CP031357.1"/>
</dbReference>
<sequence length="176" mass="19302">MNEAGDAPLILTALLPRDLHARFTALRDAHFPPERNFLEAHVTLFHALPAMCEAELCSHLKRIAGEFAPVKGRVDGLMPLGGGTAIKLSSPDMLYLRDMIADHFHGMLTGQDRHRPALHVTIQNKVAVTEARALQTALADTIEPHAFVFRGLALFRYRGGPWEAVKDFAFRGSGGA</sequence>
<evidence type="ECO:0000313" key="1">
    <source>
        <dbReference type="EMBL" id="AXK42276.1"/>
    </source>
</evidence>
<reference evidence="2" key="1">
    <citation type="submission" date="2018-07" db="EMBL/GenBank/DDBJ databases">
        <title>Genome sequence of Erythrobacter strain YH-07, an antagonistic bacterium isolated from Yellow Sea.</title>
        <authorList>
            <person name="Tang T."/>
            <person name="Liu Q."/>
            <person name="Sun X."/>
        </authorList>
    </citation>
    <scope>NUCLEOTIDE SEQUENCE [LARGE SCALE GENOMIC DNA]</scope>
    <source>
        <strain evidence="2">YH-07</strain>
    </source>
</reference>
<protein>
    <submittedName>
        <fullName evidence="1">2'-5' RNA ligase family protein</fullName>
    </submittedName>
</protein>
<dbReference type="GO" id="GO:0016874">
    <property type="term" value="F:ligase activity"/>
    <property type="evidence" value="ECO:0007669"/>
    <property type="project" value="UniProtKB-KW"/>
</dbReference>
<dbReference type="Proteomes" id="UP000254508">
    <property type="component" value="Chromosome"/>
</dbReference>
<dbReference type="EMBL" id="CP031357">
    <property type="protein sequence ID" value="AXK42276.1"/>
    <property type="molecule type" value="Genomic_DNA"/>
</dbReference>
<organism evidence="1 2">
    <name type="scientific">Erythrobacter aureus</name>
    <dbReference type="NCBI Taxonomy" id="2182384"/>
    <lineage>
        <taxon>Bacteria</taxon>
        <taxon>Pseudomonadati</taxon>
        <taxon>Pseudomonadota</taxon>
        <taxon>Alphaproteobacteria</taxon>
        <taxon>Sphingomonadales</taxon>
        <taxon>Erythrobacteraceae</taxon>
        <taxon>Erythrobacter/Porphyrobacter group</taxon>
        <taxon>Erythrobacter</taxon>
    </lineage>
</organism>
<gene>
    <name evidence="1" type="ORF">DVR09_07920</name>
</gene>
<dbReference type="Gene3D" id="3.90.1140.10">
    <property type="entry name" value="Cyclic phosphodiesterase"/>
    <property type="match status" value="1"/>
</dbReference>
<dbReference type="SUPFAM" id="SSF55144">
    <property type="entry name" value="LigT-like"/>
    <property type="match status" value="1"/>
</dbReference>
<dbReference type="AlphaFoldDB" id="A0A345YEC4"/>
<keyword evidence="2" id="KW-1185">Reference proteome</keyword>
<dbReference type="InterPro" id="IPR009097">
    <property type="entry name" value="Cyclic_Pdiesterase"/>
</dbReference>
<evidence type="ECO:0000313" key="2">
    <source>
        <dbReference type="Proteomes" id="UP000254508"/>
    </source>
</evidence>
<proteinExistence type="predicted"/>
<keyword evidence="1" id="KW-0436">Ligase</keyword>
<dbReference type="Pfam" id="PF13563">
    <property type="entry name" value="2_5_RNA_ligase2"/>
    <property type="match status" value="1"/>
</dbReference>
<dbReference type="KEGG" id="err:DVR09_07920"/>
<dbReference type="OrthoDB" id="793003at2"/>
<name>A0A345YEC4_9SPHN</name>